<dbReference type="AlphaFoldDB" id="A0A917IAF8"/>
<dbReference type="GO" id="GO:0000976">
    <property type="term" value="F:transcription cis-regulatory region binding"/>
    <property type="evidence" value="ECO:0007669"/>
    <property type="project" value="TreeGrafter"/>
</dbReference>
<evidence type="ECO:0000256" key="2">
    <source>
        <dbReference type="ARBA" id="ARBA00023015"/>
    </source>
</evidence>
<gene>
    <name evidence="6" type="primary">pckR</name>
    <name evidence="6" type="ORF">GCM10007036_41490</name>
</gene>
<dbReference type="InterPro" id="IPR010982">
    <property type="entry name" value="Lambda_DNA-bd_dom_sf"/>
</dbReference>
<organism evidence="6 7">
    <name type="scientific">Alsobacter metallidurans</name>
    <dbReference type="NCBI Taxonomy" id="340221"/>
    <lineage>
        <taxon>Bacteria</taxon>
        <taxon>Pseudomonadati</taxon>
        <taxon>Pseudomonadota</taxon>
        <taxon>Alphaproteobacteria</taxon>
        <taxon>Hyphomicrobiales</taxon>
        <taxon>Alsobacteraceae</taxon>
        <taxon>Alsobacter</taxon>
    </lineage>
</organism>
<dbReference type="Proteomes" id="UP000603912">
    <property type="component" value="Unassembled WGS sequence"/>
</dbReference>
<keyword evidence="2" id="KW-0805">Transcription regulation</keyword>
<evidence type="ECO:0000256" key="3">
    <source>
        <dbReference type="ARBA" id="ARBA00023125"/>
    </source>
</evidence>
<evidence type="ECO:0000313" key="6">
    <source>
        <dbReference type="EMBL" id="GGH30711.1"/>
    </source>
</evidence>
<dbReference type="Gene3D" id="1.10.260.40">
    <property type="entry name" value="lambda repressor-like DNA-binding domains"/>
    <property type="match status" value="1"/>
</dbReference>
<dbReference type="GO" id="GO:0003700">
    <property type="term" value="F:DNA-binding transcription factor activity"/>
    <property type="evidence" value="ECO:0007669"/>
    <property type="project" value="TreeGrafter"/>
</dbReference>
<keyword evidence="7" id="KW-1185">Reference proteome</keyword>
<keyword evidence="3" id="KW-0238">DNA-binding</keyword>
<dbReference type="PANTHER" id="PTHR30146:SF148">
    <property type="entry name" value="HTH-TYPE TRANSCRIPTIONAL REPRESSOR PURR-RELATED"/>
    <property type="match status" value="1"/>
</dbReference>
<dbReference type="Pfam" id="PF13377">
    <property type="entry name" value="Peripla_BP_3"/>
    <property type="match status" value="1"/>
</dbReference>
<dbReference type="InterPro" id="IPR028082">
    <property type="entry name" value="Peripla_BP_I"/>
</dbReference>
<dbReference type="PANTHER" id="PTHR30146">
    <property type="entry name" value="LACI-RELATED TRANSCRIPTIONAL REPRESSOR"/>
    <property type="match status" value="1"/>
</dbReference>
<protein>
    <submittedName>
        <fullName evidence="6">LacI family transcriptional regulator</fullName>
    </submittedName>
</protein>
<evidence type="ECO:0000256" key="1">
    <source>
        <dbReference type="ARBA" id="ARBA00022491"/>
    </source>
</evidence>
<dbReference type="PROSITE" id="PS50932">
    <property type="entry name" value="HTH_LACI_2"/>
    <property type="match status" value="1"/>
</dbReference>
<dbReference type="InterPro" id="IPR046335">
    <property type="entry name" value="LacI/GalR-like_sensor"/>
</dbReference>
<dbReference type="CDD" id="cd01392">
    <property type="entry name" value="HTH_LacI"/>
    <property type="match status" value="1"/>
</dbReference>
<evidence type="ECO:0000259" key="5">
    <source>
        <dbReference type="PROSITE" id="PS50932"/>
    </source>
</evidence>
<keyword evidence="1" id="KW-0678">Repressor</keyword>
<dbReference type="Gene3D" id="3.40.50.2300">
    <property type="match status" value="2"/>
</dbReference>
<sequence length="346" mass="37493">MSIDEVVDRADRGRVTLQVIAGKLDVSTATVSLALRDSPVVAEATKARVQALARELGYIYNRSAASLRTARTNMIAVGFHDITNPYFAEMLVAVEETAAEAGRTILLGTYAESLERQERVLGTLKEYRPDGMILCPAGGATAESLNHLTAARIPVVQISREIDGVGLDFVGSDDEMGADLAIGHLVDLGHTRIAMIGGNDAISTGRARHRGYRAALQRRGLPFDPALVYMDYGSRQTGLAGIQAVLDLPDPPTAAFCFNDLTAFGALLGLRHRMREAGVDFSIVGCDDVQEAAQWYPALTTVRNHHAEMGRRAAELLIERIENPDLPPRRVLIAPELIVRASTVKR</sequence>
<keyword evidence="4" id="KW-0804">Transcription</keyword>
<dbReference type="RefSeq" id="WP_188519565.1">
    <property type="nucleotide sequence ID" value="NZ_BMES01000002.1"/>
</dbReference>
<name>A0A917IAF8_9HYPH</name>
<dbReference type="SUPFAM" id="SSF53822">
    <property type="entry name" value="Periplasmic binding protein-like I"/>
    <property type="match status" value="1"/>
</dbReference>
<feature type="domain" description="HTH lacI-type" evidence="5">
    <location>
        <begin position="15"/>
        <end position="69"/>
    </location>
</feature>
<proteinExistence type="predicted"/>
<dbReference type="CDD" id="cd06289">
    <property type="entry name" value="PBP1_MalI-like"/>
    <property type="match status" value="1"/>
</dbReference>
<dbReference type="SUPFAM" id="SSF47413">
    <property type="entry name" value="lambda repressor-like DNA-binding domains"/>
    <property type="match status" value="1"/>
</dbReference>
<reference evidence="6" key="1">
    <citation type="journal article" date="2014" name="Int. J. Syst. Evol. Microbiol.">
        <title>Complete genome sequence of Corynebacterium casei LMG S-19264T (=DSM 44701T), isolated from a smear-ripened cheese.</title>
        <authorList>
            <consortium name="US DOE Joint Genome Institute (JGI-PGF)"/>
            <person name="Walter F."/>
            <person name="Albersmeier A."/>
            <person name="Kalinowski J."/>
            <person name="Ruckert C."/>
        </authorList>
    </citation>
    <scope>NUCLEOTIDE SEQUENCE</scope>
    <source>
        <strain evidence="6">CGMCC 1.12214</strain>
    </source>
</reference>
<dbReference type="EMBL" id="BMES01000002">
    <property type="protein sequence ID" value="GGH30711.1"/>
    <property type="molecule type" value="Genomic_DNA"/>
</dbReference>
<dbReference type="SMART" id="SM00354">
    <property type="entry name" value="HTH_LACI"/>
    <property type="match status" value="1"/>
</dbReference>
<accession>A0A917IAF8</accession>
<dbReference type="InterPro" id="IPR000843">
    <property type="entry name" value="HTH_LacI"/>
</dbReference>
<evidence type="ECO:0000313" key="7">
    <source>
        <dbReference type="Proteomes" id="UP000603912"/>
    </source>
</evidence>
<evidence type="ECO:0000256" key="4">
    <source>
        <dbReference type="ARBA" id="ARBA00023163"/>
    </source>
</evidence>
<dbReference type="Pfam" id="PF00356">
    <property type="entry name" value="LacI"/>
    <property type="match status" value="1"/>
</dbReference>
<comment type="caution">
    <text evidence="6">The sequence shown here is derived from an EMBL/GenBank/DDBJ whole genome shotgun (WGS) entry which is preliminary data.</text>
</comment>
<reference evidence="6" key="2">
    <citation type="submission" date="2020-09" db="EMBL/GenBank/DDBJ databases">
        <authorList>
            <person name="Sun Q."/>
            <person name="Zhou Y."/>
        </authorList>
    </citation>
    <scope>NUCLEOTIDE SEQUENCE</scope>
    <source>
        <strain evidence="6">CGMCC 1.12214</strain>
    </source>
</reference>